<protein>
    <recommendedName>
        <fullName evidence="1">DUF7919 domain-containing protein</fullName>
    </recommendedName>
</protein>
<dbReference type="InterPro" id="IPR057679">
    <property type="entry name" value="DUF7919"/>
</dbReference>
<proteinExistence type="predicted"/>
<keyword evidence="3" id="KW-1185">Reference proteome</keyword>
<accession>A0A918GMS5</accession>
<evidence type="ECO:0000259" key="1">
    <source>
        <dbReference type="Pfam" id="PF25535"/>
    </source>
</evidence>
<dbReference type="Proteomes" id="UP000660680">
    <property type="component" value="Unassembled WGS sequence"/>
</dbReference>
<name>A0A918GMS5_9PSEU</name>
<dbReference type="Pfam" id="PF25535">
    <property type="entry name" value="DUF7919"/>
    <property type="match status" value="1"/>
</dbReference>
<reference evidence="2" key="1">
    <citation type="journal article" date="2014" name="Int. J. Syst. Evol. Microbiol.">
        <title>Complete genome sequence of Corynebacterium casei LMG S-19264T (=DSM 44701T), isolated from a smear-ripened cheese.</title>
        <authorList>
            <consortium name="US DOE Joint Genome Institute (JGI-PGF)"/>
            <person name="Walter F."/>
            <person name="Albersmeier A."/>
            <person name="Kalinowski J."/>
            <person name="Ruckert C."/>
        </authorList>
    </citation>
    <scope>NUCLEOTIDE SEQUENCE</scope>
    <source>
        <strain evidence="2">JCM 3276</strain>
    </source>
</reference>
<gene>
    <name evidence="2" type="ORF">GCM10010171_46430</name>
</gene>
<sequence>MVSHADLCGFTTETGQVMVAVGWLDPRGGFPVGAADPRLLPALTRLCYTHEQNLTRACYQCPYCLAHHVFRDVPEIPGARPVLLGNAEIHIVGPDGVAYAAPTLVVHYVEEHGYLPPRPFVEAALWVDARTPRELQEWNR</sequence>
<reference evidence="2" key="2">
    <citation type="submission" date="2020-09" db="EMBL/GenBank/DDBJ databases">
        <authorList>
            <person name="Sun Q."/>
            <person name="Ohkuma M."/>
        </authorList>
    </citation>
    <scope>NUCLEOTIDE SEQUENCE</scope>
    <source>
        <strain evidence="2">JCM 3276</strain>
    </source>
</reference>
<dbReference type="AlphaFoldDB" id="A0A918GMS5"/>
<organism evidence="2 3">
    <name type="scientific">Actinokineospora fastidiosa</name>
    <dbReference type="NCBI Taxonomy" id="1816"/>
    <lineage>
        <taxon>Bacteria</taxon>
        <taxon>Bacillati</taxon>
        <taxon>Actinomycetota</taxon>
        <taxon>Actinomycetes</taxon>
        <taxon>Pseudonocardiales</taxon>
        <taxon>Pseudonocardiaceae</taxon>
        <taxon>Actinokineospora</taxon>
    </lineage>
</organism>
<evidence type="ECO:0000313" key="3">
    <source>
        <dbReference type="Proteomes" id="UP000660680"/>
    </source>
</evidence>
<feature type="domain" description="DUF7919" evidence="1">
    <location>
        <begin position="9"/>
        <end position="124"/>
    </location>
</feature>
<comment type="caution">
    <text evidence="2">The sequence shown here is derived from an EMBL/GenBank/DDBJ whole genome shotgun (WGS) entry which is preliminary data.</text>
</comment>
<dbReference type="EMBL" id="BMRB01000004">
    <property type="protein sequence ID" value="GGS45973.1"/>
    <property type="molecule type" value="Genomic_DNA"/>
</dbReference>
<dbReference type="RefSeq" id="WP_189212681.1">
    <property type="nucleotide sequence ID" value="NZ_BMRB01000004.1"/>
</dbReference>
<evidence type="ECO:0000313" key="2">
    <source>
        <dbReference type="EMBL" id="GGS45973.1"/>
    </source>
</evidence>